<feature type="site" description="Positions MEP for the nucleophilic attack" evidence="7">
    <location>
        <position position="154"/>
    </location>
</feature>
<dbReference type="HAMAP" id="MF_00108">
    <property type="entry name" value="IspD"/>
    <property type="match status" value="1"/>
</dbReference>
<dbReference type="FunFam" id="3.90.550.10:FF:000003">
    <property type="entry name" value="2-C-methyl-D-erythritol 4-phosphate cytidylyltransferase"/>
    <property type="match status" value="1"/>
</dbReference>
<comment type="catalytic activity">
    <reaction evidence="1 7">
        <text>2-C-methyl-D-erythritol 4-phosphate + CTP + H(+) = 4-CDP-2-C-methyl-D-erythritol + diphosphate</text>
        <dbReference type="Rhea" id="RHEA:13429"/>
        <dbReference type="ChEBI" id="CHEBI:15378"/>
        <dbReference type="ChEBI" id="CHEBI:33019"/>
        <dbReference type="ChEBI" id="CHEBI:37563"/>
        <dbReference type="ChEBI" id="CHEBI:57823"/>
        <dbReference type="ChEBI" id="CHEBI:58262"/>
        <dbReference type="EC" id="2.7.7.60"/>
    </reaction>
</comment>
<dbReference type="GO" id="GO:0050518">
    <property type="term" value="F:2-C-methyl-D-erythritol 4-phosphate cytidylyltransferase activity"/>
    <property type="evidence" value="ECO:0007669"/>
    <property type="project" value="UniProtKB-UniRule"/>
</dbReference>
<comment type="similarity">
    <text evidence="3 7">Belongs to the IspD/TarI cytidylyltransferase family. IspD subfamily.</text>
</comment>
<dbReference type="Pfam" id="PF01128">
    <property type="entry name" value="IspD"/>
    <property type="match status" value="1"/>
</dbReference>
<evidence type="ECO:0000256" key="5">
    <source>
        <dbReference type="ARBA" id="ARBA00022695"/>
    </source>
</evidence>
<reference evidence="9" key="1">
    <citation type="submission" date="2015-10" db="EMBL/GenBank/DDBJ databases">
        <title>Genome of Paenibacillus bovis sp. nov.</title>
        <authorList>
            <person name="Wu Z."/>
            <person name="Gao C."/>
            <person name="Liu Z."/>
            <person name="Zheng H."/>
        </authorList>
    </citation>
    <scope>NUCLEOTIDE SEQUENCE [LARGE SCALE GENOMIC DNA]</scope>
    <source>
        <strain evidence="9">BD3526</strain>
    </source>
</reference>
<dbReference type="InterPro" id="IPR050088">
    <property type="entry name" value="IspD/TarI_cytidylyltransf_bact"/>
</dbReference>
<dbReference type="STRING" id="1616788.AR543_22070"/>
<dbReference type="SUPFAM" id="SSF53448">
    <property type="entry name" value="Nucleotide-diphospho-sugar transferases"/>
    <property type="match status" value="1"/>
</dbReference>
<dbReference type="Gene3D" id="3.90.550.10">
    <property type="entry name" value="Spore Coat Polysaccharide Biosynthesis Protein SpsA, Chain A"/>
    <property type="match status" value="1"/>
</dbReference>
<keyword evidence="6 7" id="KW-0414">Isoprene biosynthesis</keyword>
<proteinExistence type="inferred from homology"/>
<feature type="site" description="Transition state stabilizer" evidence="7">
    <location>
        <position position="24"/>
    </location>
</feature>
<sequence>MANKAGVIVVAAGKGSRMGTTESKQYLKLQDKPIIIHTLEVFERSSIVGEIVMVTGAEDVERCRDWVKQYGLTKVVHVAAGGRDRQESVLNGLQHLTTEWVMVHDGVRPFVTQDHIQQCYDTAVEAGASVLAVPVKDTIKQVNPNRQIIGTPDRSSLWAIQTPQTFRRSDLLDAHQHAEQQDFRGTDDAMLVERLGITVAVVEGSYTNIKITTPDDLDYAAYLLERKGESHI</sequence>
<evidence type="ECO:0000256" key="2">
    <source>
        <dbReference type="ARBA" id="ARBA00004787"/>
    </source>
</evidence>
<dbReference type="KEGG" id="pbv:AR543_22070"/>
<comment type="function">
    <text evidence="7">Catalyzes the formation of 4-diphosphocytidyl-2-C-methyl-D-erythritol from CTP and 2-C-methyl-D-erythritol 4-phosphate (MEP).</text>
</comment>
<dbReference type="CDD" id="cd02516">
    <property type="entry name" value="CDP-ME_synthetase"/>
    <property type="match status" value="1"/>
</dbReference>
<dbReference type="InterPro" id="IPR001228">
    <property type="entry name" value="IspD"/>
</dbReference>
<evidence type="ECO:0000256" key="6">
    <source>
        <dbReference type="ARBA" id="ARBA00023229"/>
    </source>
</evidence>
<keyword evidence="9" id="KW-1185">Reference proteome</keyword>
<dbReference type="PROSITE" id="PS01295">
    <property type="entry name" value="ISPD"/>
    <property type="match status" value="1"/>
</dbReference>
<accession>A0A172ZLI8</accession>
<comment type="pathway">
    <text evidence="2 7">Isoprenoid biosynthesis; isopentenyl diphosphate biosynthesis via DXP pathway; isopentenyl diphosphate from 1-deoxy-D-xylulose 5-phosphate: step 2/6.</text>
</comment>
<evidence type="ECO:0000256" key="7">
    <source>
        <dbReference type="HAMAP-Rule" id="MF_00108"/>
    </source>
</evidence>
<feature type="site" description="Transition state stabilizer" evidence="7">
    <location>
        <position position="17"/>
    </location>
</feature>
<dbReference type="GO" id="GO:0019288">
    <property type="term" value="P:isopentenyl diphosphate biosynthetic process, methylerythritol 4-phosphate pathway"/>
    <property type="evidence" value="ECO:0007669"/>
    <property type="project" value="UniProtKB-UniRule"/>
</dbReference>
<dbReference type="InterPro" id="IPR029044">
    <property type="entry name" value="Nucleotide-diphossugar_trans"/>
</dbReference>
<evidence type="ECO:0000313" key="9">
    <source>
        <dbReference type="Proteomes" id="UP000078148"/>
    </source>
</evidence>
<dbReference type="RefSeq" id="WP_060536448.1">
    <property type="nucleotide sequence ID" value="NZ_CP013023.1"/>
</dbReference>
<dbReference type="PANTHER" id="PTHR32125">
    <property type="entry name" value="2-C-METHYL-D-ERYTHRITOL 4-PHOSPHATE CYTIDYLYLTRANSFERASE, CHLOROPLASTIC"/>
    <property type="match status" value="1"/>
</dbReference>
<name>A0A172ZLI8_9BACL</name>
<dbReference type="PANTHER" id="PTHR32125:SF4">
    <property type="entry name" value="2-C-METHYL-D-ERYTHRITOL 4-PHOSPHATE CYTIDYLYLTRANSFERASE, CHLOROPLASTIC"/>
    <property type="match status" value="1"/>
</dbReference>
<dbReference type="EMBL" id="CP013023">
    <property type="protein sequence ID" value="ANF98409.1"/>
    <property type="molecule type" value="Genomic_DNA"/>
</dbReference>
<keyword evidence="4 7" id="KW-0808">Transferase</keyword>
<evidence type="ECO:0000256" key="1">
    <source>
        <dbReference type="ARBA" id="ARBA00001282"/>
    </source>
</evidence>
<organism evidence="8 9">
    <name type="scientific">Paenibacillus bovis</name>
    <dbReference type="NCBI Taxonomy" id="1616788"/>
    <lineage>
        <taxon>Bacteria</taxon>
        <taxon>Bacillati</taxon>
        <taxon>Bacillota</taxon>
        <taxon>Bacilli</taxon>
        <taxon>Bacillales</taxon>
        <taxon>Paenibacillaceae</taxon>
        <taxon>Paenibacillus</taxon>
    </lineage>
</organism>
<dbReference type="UniPathway" id="UPA00056">
    <property type="reaction ID" value="UER00093"/>
</dbReference>
<protein>
    <recommendedName>
        <fullName evidence="7">2-C-methyl-D-erythritol 4-phosphate cytidylyltransferase</fullName>
        <ecNumber evidence="7">2.7.7.60</ecNumber>
    </recommendedName>
    <alternativeName>
        <fullName evidence="7">4-diphosphocytidyl-2C-methyl-D-erythritol synthase</fullName>
    </alternativeName>
    <alternativeName>
        <fullName evidence="7">MEP cytidylyltransferase</fullName>
        <shortName evidence="7">MCT</shortName>
    </alternativeName>
</protein>
<evidence type="ECO:0000256" key="4">
    <source>
        <dbReference type="ARBA" id="ARBA00022679"/>
    </source>
</evidence>
<gene>
    <name evidence="7" type="primary">ispD</name>
    <name evidence="8" type="ORF">AR543_22070</name>
</gene>
<dbReference type="OrthoDB" id="9806837at2"/>
<dbReference type="NCBIfam" id="TIGR00453">
    <property type="entry name" value="ispD"/>
    <property type="match status" value="1"/>
</dbReference>
<dbReference type="AlphaFoldDB" id="A0A172ZLI8"/>
<dbReference type="EC" id="2.7.7.60" evidence="7"/>
<dbReference type="InterPro" id="IPR018294">
    <property type="entry name" value="ISPD_synthase_CS"/>
</dbReference>
<evidence type="ECO:0000256" key="3">
    <source>
        <dbReference type="ARBA" id="ARBA00009789"/>
    </source>
</evidence>
<reference evidence="8 9" key="2">
    <citation type="journal article" date="2016" name="Int. J. Syst. Evol. Microbiol.">
        <title>Paenibacillus bovis sp. nov., isolated from raw yak (Bos grunniens) milk.</title>
        <authorList>
            <person name="Gao C."/>
            <person name="Han J."/>
            <person name="Liu Z."/>
            <person name="Xu X."/>
            <person name="Hang F."/>
            <person name="Wu Z."/>
        </authorList>
    </citation>
    <scope>NUCLEOTIDE SEQUENCE [LARGE SCALE GENOMIC DNA]</scope>
    <source>
        <strain evidence="8 9">BD3526</strain>
    </source>
</reference>
<evidence type="ECO:0000313" key="8">
    <source>
        <dbReference type="EMBL" id="ANF98409.1"/>
    </source>
</evidence>
<feature type="site" description="Positions MEP for the nucleophilic attack" evidence="7">
    <location>
        <position position="210"/>
    </location>
</feature>
<dbReference type="Proteomes" id="UP000078148">
    <property type="component" value="Chromosome"/>
</dbReference>
<keyword evidence="5 7" id="KW-0548">Nucleotidyltransferase</keyword>
<dbReference type="InterPro" id="IPR034683">
    <property type="entry name" value="IspD/TarI"/>
</dbReference>